<evidence type="ECO:0000256" key="13">
    <source>
        <dbReference type="SAM" id="Phobius"/>
    </source>
</evidence>
<dbReference type="NCBIfam" id="TIGR00229">
    <property type="entry name" value="sensory_box"/>
    <property type="match status" value="1"/>
</dbReference>
<evidence type="ECO:0000256" key="6">
    <source>
        <dbReference type="ARBA" id="ARBA00022692"/>
    </source>
</evidence>
<dbReference type="EMBL" id="CP139960">
    <property type="protein sequence ID" value="WQD37712.1"/>
    <property type="molecule type" value="Genomic_DNA"/>
</dbReference>
<dbReference type="InterPro" id="IPR035965">
    <property type="entry name" value="PAS-like_dom_sf"/>
</dbReference>
<sequence>MRIKAKLTIGVGLLFLMILLLALISGRYVYQLKADTANILKANYNTLEYGRNMLLALEDVSMDTTALVAFGRNLRDQQKNVTEPGERETTQRIADHFVQLQKNRGEEDLKSLIRKDISELMRLNMEAIGHKSKLATGTSENAIVVISVVGTLCFIIAFVLLINLPANIANPIKALTASIRQIADQHYDQRLHFDKTNEFGELAQSFNIMAEKLQEYSDSKLDKILKGKKRIETLINNMHDAVIGINEKRKVLFANDEALTLTGLRRENLVGKNIQDVAVQNDLVRLIAQAILQPGRPGANNAPIKIYADQRESYFEKEIVDINITPTGETEPQFIGQVIILKNITSFKELDIAKTNFIATVSHELKTPISSIKMGLQLLGNKQVGALNDEQQSLVDGIGEDAGRLLKITSELLNITQAETGMIQMTMGATMVEEIVQYAVQATKAAADQKQVKIELLSVNGLPPIMADGEKTAWVLTNLLSNAIRYTHTSDSIQLCIEQRDQQMIFSVKDHGPGIAPEFLGKIFERYFRMPGENTEGTGLGLTICRQFIEAQGGALSVSSELGTGSCFAFTLNIAEPQQV</sequence>
<dbReference type="Gene3D" id="1.10.287.130">
    <property type="match status" value="1"/>
</dbReference>
<feature type="domain" description="PAS" evidence="15">
    <location>
        <begin position="227"/>
        <end position="273"/>
    </location>
</feature>
<keyword evidence="12 13" id="KW-0472">Membrane</keyword>
<evidence type="ECO:0000256" key="1">
    <source>
        <dbReference type="ARBA" id="ARBA00000085"/>
    </source>
</evidence>
<dbReference type="InterPro" id="IPR000014">
    <property type="entry name" value="PAS"/>
</dbReference>
<keyword evidence="10 13" id="KW-1133">Transmembrane helix</keyword>
<name>A0ABZ0W860_9BACT</name>
<dbReference type="SMART" id="SM00304">
    <property type="entry name" value="HAMP"/>
    <property type="match status" value="1"/>
</dbReference>
<dbReference type="SMART" id="SM00388">
    <property type="entry name" value="HisKA"/>
    <property type="match status" value="1"/>
</dbReference>
<organism evidence="17 18">
    <name type="scientific">Niabella yanshanensis</name>
    <dbReference type="NCBI Taxonomy" id="577386"/>
    <lineage>
        <taxon>Bacteria</taxon>
        <taxon>Pseudomonadati</taxon>
        <taxon>Bacteroidota</taxon>
        <taxon>Chitinophagia</taxon>
        <taxon>Chitinophagales</taxon>
        <taxon>Chitinophagaceae</taxon>
        <taxon>Niabella</taxon>
    </lineage>
</organism>
<keyword evidence="8" id="KW-0418">Kinase</keyword>
<evidence type="ECO:0000256" key="5">
    <source>
        <dbReference type="ARBA" id="ARBA00022679"/>
    </source>
</evidence>
<reference evidence="17 18" key="1">
    <citation type="submission" date="2023-12" db="EMBL/GenBank/DDBJ databases">
        <title>Genome sequencing and assembly of bacterial species from a model synthetic community.</title>
        <authorList>
            <person name="Hogle S.L."/>
        </authorList>
    </citation>
    <scope>NUCLEOTIDE SEQUENCE [LARGE SCALE GENOMIC DNA]</scope>
    <source>
        <strain evidence="17 18">HAMBI_3031</strain>
    </source>
</reference>
<dbReference type="Proteomes" id="UP001325680">
    <property type="component" value="Chromosome"/>
</dbReference>
<keyword evidence="5" id="KW-0808">Transferase</keyword>
<protein>
    <recommendedName>
        <fullName evidence="3">histidine kinase</fullName>
        <ecNumber evidence="3">2.7.13.3</ecNumber>
    </recommendedName>
</protein>
<accession>A0ABZ0W860</accession>
<keyword evidence="9 17" id="KW-0067">ATP-binding</keyword>
<dbReference type="Pfam" id="PF00989">
    <property type="entry name" value="PAS"/>
    <property type="match status" value="1"/>
</dbReference>
<evidence type="ECO:0000313" key="17">
    <source>
        <dbReference type="EMBL" id="WQD37712.1"/>
    </source>
</evidence>
<dbReference type="InterPro" id="IPR050351">
    <property type="entry name" value="BphY/WalK/GraS-like"/>
</dbReference>
<evidence type="ECO:0000256" key="11">
    <source>
        <dbReference type="ARBA" id="ARBA00023012"/>
    </source>
</evidence>
<dbReference type="Gene3D" id="3.30.450.20">
    <property type="entry name" value="PAS domain"/>
    <property type="match status" value="1"/>
</dbReference>
<dbReference type="InterPro" id="IPR005467">
    <property type="entry name" value="His_kinase_dom"/>
</dbReference>
<dbReference type="InterPro" id="IPR036890">
    <property type="entry name" value="HATPase_C_sf"/>
</dbReference>
<dbReference type="CDD" id="cd00082">
    <property type="entry name" value="HisKA"/>
    <property type="match status" value="1"/>
</dbReference>
<dbReference type="SUPFAM" id="SSF47384">
    <property type="entry name" value="Homodimeric domain of signal transducing histidine kinase"/>
    <property type="match status" value="1"/>
</dbReference>
<dbReference type="InterPro" id="IPR003661">
    <property type="entry name" value="HisK_dim/P_dom"/>
</dbReference>
<evidence type="ECO:0000259" key="16">
    <source>
        <dbReference type="PROSITE" id="PS50885"/>
    </source>
</evidence>
<dbReference type="PROSITE" id="PS50885">
    <property type="entry name" value="HAMP"/>
    <property type="match status" value="1"/>
</dbReference>
<keyword evidence="6 13" id="KW-0812">Transmembrane</keyword>
<comment type="catalytic activity">
    <reaction evidence="1">
        <text>ATP + protein L-histidine = ADP + protein N-phospho-L-histidine.</text>
        <dbReference type="EC" id="2.7.13.3"/>
    </reaction>
</comment>
<dbReference type="Pfam" id="PF00672">
    <property type="entry name" value="HAMP"/>
    <property type="match status" value="1"/>
</dbReference>
<evidence type="ECO:0000256" key="2">
    <source>
        <dbReference type="ARBA" id="ARBA00004141"/>
    </source>
</evidence>
<evidence type="ECO:0000259" key="14">
    <source>
        <dbReference type="PROSITE" id="PS50109"/>
    </source>
</evidence>
<dbReference type="InterPro" id="IPR004358">
    <property type="entry name" value="Sig_transdc_His_kin-like_C"/>
</dbReference>
<feature type="domain" description="Histidine kinase" evidence="14">
    <location>
        <begin position="360"/>
        <end position="576"/>
    </location>
</feature>
<feature type="domain" description="HAMP" evidence="16">
    <location>
        <begin position="166"/>
        <end position="218"/>
    </location>
</feature>
<feature type="transmembrane region" description="Helical" evidence="13">
    <location>
        <begin position="142"/>
        <end position="164"/>
    </location>
</feature>
<dbReference type="InterPro" id="IPR013767">
    <property type="entry name" value="PAS_fold"/>
</dbReference>
<evidence type="ECO:0000256" key="4">
    <source>
        <dbReference type="ARBA" id="ARBA00022553"/>
    </source>
</evidence>
<comment type="subcellular location">
    <subcellularLocation>
        <location evidence="2">Membrane</location>
        <topology evidence="2">Multi-pass membrane protein</topology>
    </subcellularLocation>
</comment>
<dbReference type="InterPro" id="IPR003660">
    <property type="entry name" value="HAMP_dom"/>
</dbReference>
<evidence type="ECO:0000259" key="15">
    <source>
        <dbReference type="PROSITE" id="PS50112"/>
    </source>
</evidence>
<dbReference type="Gene3D" id="6.10.340.10">
    <property type="match status" value="1"/>
</dbReference>
<proteinExistence type="predicted"/>
<dbReference type="SUPFAM" id="SSF55874">
    <property type="entry name" value="ATPase domain of HSP90 chaperone/DNA topoisomerase II/histidine kinase"/>
    <property type="match status" value="1"/>
</dbReference>
<keyword evidence="18" id="KW-1185">Reference proteome</keyword>
<dbReference type="SUPFAM" id="SSF158472">
    <property type="entry name" value="HAMP domain-like"/>
    <property type="match status" value="1"/>
</dbReference>
<evidence type="ECO:0000313" key="18">
    <source>
        <dbReference type="Proteomes" id="UP001325680"/>
    </source>
</evidence>
<evidence type="ECO:0000256" key="9">
    <source>
        <dbReference type="ARBA" id="ARBA00022840"/>
    </source>
</evidence>
<dbReference type="Pfam" id="PF00512">
    <property type="entry name" value="HisKA"/>
    <property type="match status" value="1"/>
</dbReference>
<dbReference type="CDD" id="cd06225">
    <property type="entry name" value="HAMP"/>
    <property type="match status" value="1"/>
</dbReference>
<evidence type="ECO:0000256" key="8">
    <source>
        <dbReference type="ARBA" id="ARBA00022777"/>
    </source>
</evidence>
<dbReference type="PROSITE" id="PS50109">
    <property type="entry name" value="HIS_KIN"/>
    <property type="match status" value="1"/>
</dbReference>
<keyword evidence="4" id="KW-0597">Phosphoprotein</keyword>
<gene>
    <name evidence="17" type="ORF">U0035_18740</name>
</gene>
<dbReference type="PRINTS" id="PR00344">
    <property type="entry name" value="BCTRLSENSOR"/>
</dbReference>
<dbReference type="RefSeq" id="WP_114791510.1">
    <property type="nucleotide sequence ID" value="NZ_CP139960.1"/>
</dbReference>
<dbReference type="PROSITE" id="PS50112">
    <property type="entry name" value="PAS"/>
    <property type="match status" value="1"/>
</dbReference>
<dbReference type="Pfam" id="PF02518">
    <property type="entry name" value="HATPase_c"/>
    <property type="match status" value="1"/>
</dbReference>
<keyword evidence="11" id="KW-0902">Two-component regulatory system</keyword>
<dbReference type="EC" id="2.7.13.3" evidence="3"/>
<keyword evidence="7" id="KW-0547">Nucleotide-binding</keyword>
<dbReference type="GO" id="GO:0005524">
    <property type="term" value="F:ATP binding"/>
    <property type="evidence" value="ECO:0007669"/>
    <property type="project" value="UniProtKB-KW"/>
</dbReference>
<dbReference type="SMART" id="SM00387">
    <property type="entry name" value="HATPase_c"/>
    <property type="match status" value="1"/>
</dbReference>
<dbReference type="PANTHER" id="PTHR42878">
    <property type="entry name" value="TWO-COMPONENT HISTIDINE KINASE"/>
    <property type="match status" value="1"/>
</dbReference>
<evidence type="ECO:0000256" key="7">
    <source>
        <dbReference type="ARBA" id="ARBA00022741"/>
    </source>
</evidence>
<dbReference type="InterPro" id="IPR036097">
    <property type="entry name" value="HisK_dim/P_sf"/>
</dbReference>
<dbReference type="InterPro" id="IPR003594">
    <property type="entry name" value="HATPase_dom"/>
</dbReference>
<dbReference type="CDD" id="cd00075">
    <property type="entry name" value="HATPase"/>
    <property type="match status" value="1"/>
</dbReference>
<evidence type="ECO:0000256" key="12">
    <source>
        <dbReference type="ARBA" id="ARBA00023136"/>
    </source>
</evidence>
<evidence type="ECO:0000256" key="3">
    <source>
        <dbReference type="ARBA" id="ARBA00012438"/>
    </source>
</evidence>
<feature type="transmembrane region" description="Helical" evidence="13">
    <location>
        <begin position="7"/>
        <end position="30"/>
    </location>
</feature>
<dbReference type="PANTHER" id="PTHR42878:SF7">
    <property type="entry name" value="SENSOR HISTIDINE KINASE GLRK"/>
    <property type="match status" value="1"/>
</dbReference>
<dbReference type="SMART" id="SM00091">
    <property type="entry name" value="PAS"/>
    <property type="match status" value="1"/>
</dbReference>
<dbReference type="SUPFAM" id="SSF55785">
    <property type="entry name" value="PYP-like sensor domain (PAS domain)"/>
    <property type="match status" value="1"/>
</dbReference>
<dbReference type="CDD" id="cd00130">
    <property type="entry name" value="PAS"/>
    <property type="match status" value="1"/>
</dbReference>
<dbReference type="Gene3D" id="3.30.565.10">
    <property type="entry name" value="Histidine kinase-like ATPase, C-terminal domain"/>
    <property type="match status" value="1"/>
</dbReference>
<evidence type="ECO:0000256" key="10">
    <source>
        <dbReference type="ARBA" id="ARBA00022989"/>
    </source>
</evidence>